<comment type="caution">
    <text evidence="2">The sequence shown here is derived from an EMBL/GenBank/DDBJ whole genome shotgun (WGS) entry which is preliminary data.</text>
</comment>
<dbReference type="EMBL" id="RQTK01001278">
    <property type="protein sequence ID" value="RUS71071.1"/>
    <property type="molecule type" value="Genomic_DNA"/>
</dbReference>
<dbReference type="PANTHER" id="PTHR12517:SF0">
    <property type="entry name" value="INTERMEMBRANE LIPID TRANSFER PROTEIN VPS13B"/>
    <property type="match status" value="1"/>
</dbReference>
<sequence>MQLMVPSAAVNVYGHCPLSGKEQGLSLSLDHLDVSLDSQHIYTKVKLALASIDIQHSTKNENGRWCWTDPRGIVMSCRRQLPRHLSTVTTRLWRLDSHAGHHGPAFPQHHMGVAGSSLGPGSGGGGGSKKNSSAAISVTFTTALCKNVKRRLRKANVELPAVSEMDVYG</sequence>
<dbReference type="Proteomes" id="UP000271974">
    <property type="component" value="Unassembled WGS sequence"/>
</dbReference>
<proteinExistence type="predicted"/>
<evidence type="ECO:0000313" key="2">
    <source>
        <dbReference type="EMBL" id="RUS71071.1"/>
    </source>
</evidence>
<accession>A0A3S1ASR0</accession>
<evidence type="ECO:0000313" key="3">
    <source>
        <dbReference type="Proteomes" id="UP000271974"/>
    </source>
</evidence>
<feature type="compositionally biased region" description="Gly residues" evidence="1">
    <location>
        <begin position="118"/>
        <end position="128"/>
    </location>
</feature>
<gene>
    <name evidence="2" type="ORF">EGW08_021175</name>
</gene>
<keyword evidence="3" id="KW-1185">Reference proteome</keyword>
<evidence type="ECO:0000256" key="1">
    <source>
        <dbReference type="SAM" id="MobiDB-lite"/>
    </source>
</evidence>
<name>A0A3S1ASR0_ELYCH</name>
<organism evidence="2 3">
    <name type="scientific">Elysia chlorotica</name>
    <name type="common">Eastern emerald elysia</name>
    <name type="synonym">Sea slug</name>
    <dbReference type="NCBI Taxonomy" id="188477"/>
    <lineage>
        <taxon>Eukaryota</taxon>
        <taxon>Metazoa</taxon>
        <taxon>Spiralia</taxon>
        <taxon>Lophotrochozoa</taxon>
        <taxon>Mollusca</taxon>
        <taxon>Gastropoda</taxon>
        <taxon>Heterobranchia</taxon>
        <taxon>Euthyneura</taxon>
        <taxon>Panpulmonata</taxon>
        <taxon>Sacoglossa</taxon>
        <taxon>Placobranchoidea</taxon>
        <taxon>Plakobranchidae</taxon>
        <taxon>Elysia</taxon>
    </lineage>
</organism>
<reference evidence="2 3" key="1">
    <citation type="submission" date="2019-01" db="EMBL/GenBank/DDBJ databases">
        <title>A draft genome assembly of the solar-powered sea slug Elysia chlorotica.</title>
        <authorList>
            <person name="Cai H."/>
            <person name="Li Q."/>
            <person name="Fang X."/>
            <person name="Li J."/>
            <person name="Curtis N.E."/>
            <person name="Altenburger A."/>
            <person name="Shibata T."/>
            <person name="Feng M."/>
            <person name="Maeda T."/>
            <person name="Schwartz J.A."/>
            <person name="Shigenobu S."/>
            <person name="Lundholm N."/>
            <person name="Nishiyama T."/>
            <person name="Yang H."/>
            <person name="Hasebe M."/>
            <person name="Li S."/>
            <person name="Pierce S.K."/>
            <person name="Wang J."/>
        </authorList>
    </citation>
    <scope>NUCLEOTIDE SEQUENCE [LARGE SCALE GENOMIC DNA]</scope>
    <source>
        <strain evidence="2">EC2010</strain>
        <tissue evidence="2">Whole organism of an adult</tissue>
    </source>
</reference>
<dbReference type="InterPro" id="IPR039782">
    <property type="entry name" value="VPS13B"/>
</dbReference>
<feature type="region of interest" description="Disordered" evidence="1">
    <location>
        <begin position="104"/>
        <end position="132"/>
    </location>
</feature>
<dbReference type="AlphaFoldDB" id="A0A3S1ASR0"/>
<protein>
    <submittedName>
        <fullName evidence="2">Uncharacterized protein</fullName>
    </submittedName>
</protein>
<feature type="non-terminal residue" evidence="2">
    <location>
        <position position="169"/>
    </location>
</feature>
<dbReference type="PANTHER" id="PTHR12517">
    <property type="entry name" value="VACUOLAR PROTEIN SORTING-ASSOCIATED PROTEIN 13B"/>
    <property type="match status" value="1"/>
</dbReference>